<keyword evidence="1" id="KW-0479">Metal-binding</keyword>
<accession>Q01XA6</accession>
<evidence type="ECO:0000313" key="3">
    <source>
        <dbReference type="EMBL" id="ABJ85709.1"/>
    </source>
</evidence>
<organism evidence="3">
    <name type="scientific">Solibacter usitatus (strain Ellin6076)</name>
    <dbReference type="NCBI Taxonomy" id="234267"/>
    <lineage>
        <taxon>Bacteria</taxon>
        <taxon>Pseudomonadati</taxon>
        <taxon>Acidobacteriota</taxon>
        <taxon>Terriglobia</taxon>
        <taxon>Bryobacterales</taxon>
        <taxon>Solibacteraceae</taxon>
        <taxon>Candidatus Solibacter</taxon>
    </lineage>
</organism>
<dbReference type="HOGENOM" id="CLU_141551_0_0_0"/>
<sequence length="141" mass="15302" precursor="true">MKLSRRQMAGLLPALAAAQTAEKKAKPVLTSKTYLYEDMPVKPNGTNATRAVFDGKNHSGFGVELHITELGPGMAPHAPHHHVNEEALMLRSGQLDVTIEGKTMRVTAGSVVYVNSNEEHGWKNPGPEKAQYFVIALGKES</sequence>
<dbReference type="AlphaFoldDB" id="Q01XA6"/>
<dbReference type="InterPro" id="IPR014710">
    <property type="entry name" value="RmlC-like_jellyroll"/>
</dbReference>
<dbReference type="InterPro" id="IPR013096">
    <property type="entry name" value="Cupin_2"/>
</dbReference>
<dbReference type="InterPro" id="IPR011051">
    <property type="entry name" value="RmlC_Cupin_sf"/>
</dbReference>
<dbReference type="SUPFAM" id="SSF51182">
    <property type="entry name" value="RmlC-like cupins"/>
    <property type="match status" value="1"/>
</dbReference>
<dbReference type="InParanoid" id="Q01XA6"/>
<dbReference type="OrthoDB" id="9792093at2"/>
<dbReference type="GO" id="GO:0046872">
    <property type="term" value="F:metal ion binding"/>
    <property type="evidence" value="ECO:0007669"/>
    <property type="project" value="UniProtKB-KW"/>
</dbReference>
<dbReference type="PANTHER" id="PTHR35848:SF6">
    <property type="entry name" value="CUPIN TYPE-2 DOMAIN-CONTAINING PROTEIN"/>
    <property type="match status" value="1"/>
</dbReference>
<dbReference type="PANTHER" id="PTHR35848">
    <property type="entry name" value="OXALATE-BINDING PROTEIN"/>
    <property type="match status" value="1"/>
</dbReference>
<feature type="domain" description="Cupin type-2" evidence="2">
    <location>
        <begin position="68"/>
        <end position="135"/>
    </location>
</feature>
<name>Q01XA6_SOLUE</name>
<dbReference type="Pfam" id="PF07883">
    <property type="entry name" value="Cupin_2"/>
    <property type="match status" value="1"/>
</dbReference>
<gene>
    <name evidence="3" type="ordered locus">Acid_4750</name>
</gene>
<protein>
    <submittedName>
        <fullName evidence="3">Cupin 2, conserved barrel domain protein</fullName>
    </submittedName>
</protein>
<evidence type="ECO:0000256" key="1">
    <source>
        <dbReference type="ARBA" id="ARBA00022723"/>
    </source>
</evidence>
<dbReference type="CDD" id="cd02209">
    <property type="entry name" value="cupin_XRE_C"/>
    <property type="match status" value="1"/>
</dbReference>
<dbReference type="InterPro" id="IPR051610">
    <property type="entry name" value="GPI/OXD"/>
</dbReference>
<reference evidence="3" key="1">
    <citation type="submission" date="2006-10" db="EMBL/GenBank/DDBJ databases">
        <title>Complete sequence of Solibacter usitatus Ellin6076.</title>
        <authorList>
            <consortium name="US DOE Joint Genome Institute"/>
            <person name="Copeland A."/>
            <person name="Lucas S."/>
            <person name="Lapidus A."/>
            <person name="Barry K."/>
            <person name="Detter J.C."/>
            <person name="Glavina del Rio T."/>
            <person name="Hammon N."/>
            <person name="Israni S."/>
            <person name="Dalin E."/>
            <person name="Tice H."/>
            <person name="Pitluck S."/>
            <person name="Thompson L.S."/>
            <person name="Brettin T."/>
            <person name="Bruce D."/>
            <person name="Han C."/>
            <person name="Tapia R."/>
            <person name="Gilna P."/>
            <person name="Schmutz J."/>
            <person name="Larimer F."/>
            <person name="Land M."/>
            <person name="Hauser L."/>
            <person name="Kyrpides N."/>
            <person name="Mikhailova N."/>
            <person name="Janssen P.H."/>
            <person name="Kuske C.R."/>
            <person name="Richardson P."/>
        </authorList>
    </citation>
    <scope>NUCLEOTIDE SEQUENCE</scope>
    <source>
        <strain evidence="3">Ellin6076</strain>
    </source>
</reference>
<evidence type="ECO:0000259" key="2">
    <source>
        <dbReference type="Pfam" id="PF07883"/>
    </source>
</evidence>
<dbReference type="STRING" id="234267.Acid_4750"/>
<dbReference type="EMBL" id="CP000473">
    <property type="protein sequence ID" value="ABJ85709.1"/>
    <property type="molecule type" value="Genomic_DNA"/>
</dbReference>
<dbReference type="Gene3D" id="2.60.120.10">
    <property type="entry name" value="Jelly Rolls"/>
    <property type="match status" value="1"/>
</dbReference>
<dbReference type="KEGG" id="sus:Acid_4750"/>
<proteinExistence type="predicted"/>
<dbReference type="eggNOG" id="COG1917">
    <property type="taxonomic scope" value="Bacteria"/>
</dbReference>